<keyword evidence="2" id="KW-1185">Reference proteome</keyword>
<dbReference type="Proteomes" id="UP000789901">
    <property type="component" value="Unassembled WGS sequence"/>
</dbReference>
<comment type="caution">
    <text evidence="1">The sequence shown here is derived from an EMBL/GenBank/DDBJ whole genome shotgun (WGS) entry which is preliminary data.</text>
</comment>
<feature type="non-terminal residue" evidence="1">
    <location>
        <position position="1"/>
    </location>
</feature>
<dbReference type="EMBL" id="CAJVQB010004505">
    <property type="protein sequence ID" value="CAG8637735.1"/>
    <property type="molecule type" value="Genomic_DNA"/>
</dbReference>
<protein>
    <submittedName>
        <fullName evidence="1">3382_t:CDS:1</fullName>
    </submittedName>
</protein>
<evidence type="ECO:0000313" key="1">
    <source>
        <dbReference type="EMBL" id="CAG8637735.1"/>
    </source>
</evidence>
<evidence type="ECO:0000313" key="2">
    <source>
        <dbReference type="Proteomes" id="UP000789901"/>
    </source>
</evidence>
<accession>A0ABN7UPZ6</accession>
<sequence>GFVNVDSKEMAQKWFKAFESHLKTTMPQTKGYIVKGIRVLFREKRHCAHSSEVKKKKAIVKPKIHNHPLEINIKFIHNHIIDSEELLSFRHELHLHATNDSELLELLADRSTNPDYNYVSSQTIQDGRKGSTIKKEHNLAKNIQTIN</sequence>
<proteinExistence type="predicted"/>
<name>A0ABN7UPZ6_GIGMA</name>
<gene>
    <name evidence="1" type="ORF">GMARGA_LOCUS8674</name>
</gene>
<reference evidence="1 2" key="1">
    <citation type="submission" date="2021-06" db="EMBL/GenBank/DDBJ databases">
        <authorList>
            <person name="Kallberg Y."/>
            <person name="Tangrot J."/>
            <person name="Rosling A."/>
        </authorList>
    </citation>
    <scope>NUCLEOTIDE SEQUENCE [LARGE SCALE GENOMIC DNA]</scope>
    <source>
        <strain evidence="1 2">120-4 pot B 10/14</strain>
    </source>
</reference>
<organism evidence="1 2">
    <name type="scientific">Gigaspora margarita</name>
    <dbReference type="NCBI Taxonomy" id="4874"/>
    <lineage>
        <taxon>Eukaryota</taxon>
        <taxon>Fungi</taxon>
        <taxon>Fungi incertae sedis</taxon>
        <taxon>Mucoromycota</taxon>
        <taxon>Glomeromycotina</taxon>
        <taxon>Glomeromycetes</taxon>
        <taxon>Diversisporales</taxon>
        <taxon>Gigasporaceae</taxon>
        <taxon>Gigaspora</taxon>
    </lineage>
</organism>